<feature type="region of interest" description="Disordered" evidence="1">
    <location>
        <begin position="1"/>
        <end position="24"/>
    </location>
</feature>
<evidence type="ECO:0000313" key="4">
    <source>
        <dbReference type="Proteomes" id="UP000636800"/>
    </source>
</evidence>
<feature type="domain" description="C2" evidence="2">
    <location>
        <begin position="23"/>
        <end position="147"/>
    </location>
</feature>
<feature type="region of interest" description="Disordered" evidence="1">
    <location>
        <begin position="253"/>
        <end position="276"/>
    </location>
</feature>
<dbReference type="EMBL" id="JADCNL010000014">
    <property type="protein sequence ID" value="KAG0453164.1"/>
    <property type="molecule type" value="Genomic_DNA"/>
</dbReference>
<organism evidence="3 4">
    <name type="scientific">Vanilla planifolia</name>
    <name type="common">Vanilla</name>
    <dbReference type="NCBI Taxonomy" id="51239"/>
    <lineage>
        <taxon>Eukaryota</taxon>
        <taxon>Viridiplantae</taxon>
        <taxon>Streptophyta</taxon>
        <taxon>Embryophyta</taxon>
        <taxon>Tracheophyta</taxon>
        <taxon>Spermatophyta</taxon>
        <taxon>Magnoliopsida</taxon>
        <taxon>Liliopsida</taxon>
        <taxon>Asparagales</taxon>
        <taxon>Orchidaceae</taxon>
        <taxon>Vanilloideae</taxon>
        <taxon>Vanilleae</taxon>
        <taxon>Vanilla</taxon>
    </lineage>
</organism>
<dbReference type="InterPro" id="IPR035892">
    <property type="entry name" value="C2_domain_sf"/>
</dbReference>
<gene>
    <name evidence="3" type="ORF">HPP92_025828</name>
</gene>
<dbReference type="InterPro" id="IPR044750">
    <property type="entry name" value="C2_SRC2/BAP"/>
</dbReference>
<name>A0A835PJY9_VANPL</name>
<evidence type="ECO:0000256" key="1">
    <source>
        <dbReference type="SAM" id="MobiDB-lite"/>
    </source>
</evidence>
<dbReference type="PANTHER" id="PTHR32246">
    <property type="entry name" value="INGRESSION PROTEIN FIC1"/>
    <property type="match status" value="1"/>
</dbReference>
<evidence type="ECO:0000259" key="2">
    <source>
        <dbReference type="PROSITE" id="PS50004"/>
    </source>
</evidence>
<dbReference type="SMART" id="SM00239">
    <property type="entry name" value="C2"/>
    <property type="match status" value="1"/>
</dbReference>
<dbReference type="Proteomes" id="UP000636800">
    <property type="component" value="Unassembled WGS sequence"/>
</dbReference>
<accession>A0A835PJY9</accession>
<dbReference type="GO" id="GO:0006952">
    <property type="term" value="P:defense response"/>
    <property type="evidence" value="ECO:0007669"/>
    <property type="project" value="InterPro"/>
</dbReference>
<dbReference type="Pfam" id="PF00168">
    <property type="entry name" value="C2"/>
    <property type="match status" value="1"/>
</dbReference>
<dbReference type="PANTHER" id="PTHR32246:SF143">
    <property type="entry name" value="CALCIUM-DEPENDENT LIPID-BINDING (CALB DOMAIN) FAMILY PROTEIN"/>
    <property type="match status" value="1"/>
</dbReference>
<dbReference type="InterPro" id="IPR000008">
    <property type="entry name" value="C2_dom"/>
</dbReference>
<dbReference type="AlphaFoldDB" id="A0A835PJY9"/>
<evidence type="ECO:0000313" key="3">
    <source>
        <dbReference type="EMBL" id="KAG0453164.1"/>
    </source>
</evidence>
<dbReference type="CDD" id="cd04051">
    <property type="entry name" value="C2_SRC2_like"/>
    <property type="match status" value="1"/>
</dbReference>
<feature type="compositionally biased region" description="Basic and acidic residues" evidence="1">
    <location>
        <begin position="257"/>
        <end position="276"/>
    </location>
</feature>
<comment type="caution">
    <text evidence="3">The sequence shown here is derived from an EMBL/GenBank/DDBJ whole genome shotgun (WGS) entry which is preliminary data.</text>
</comment>
<proteinExistence type="predicted"/>
<keyword evidence="4" id="KW-1185">Reference proteome</keyword>
<feature type="compositionally biased region" description="Basic and acidic residues" evidence="1">
    <location>
        <begin position="1"/>
        <end position="16"/>
    </location>
</feature>
<reference evidence="3 4" key="1">
    <citation type="journal article" date="2020" name="Nat. Food">
        <title>A phased Vanilla planifolia genome enables genetic improvement of flavour and production.</title>
        <authorList>
            <person name="Hasing T."/>
            <person name="Tang H."/>
            <person name="Brym M."/>
            <person name="Khazi F."/>
            <person name="Huang T."/>
            <person name="Chambers A.H."/>
        </authorList>
    </citation>
    <scope>NUCLEOTIDE SEQUENCE [LARGE SCALE GENOMIC DNA]</scope>
    <source>
        <tissue evidence="3">Leaf</tissue>
    </source>
</reference>
<protein>
    <recommendedName>
        <fullName evidence="2">C2 domain-containing protein</fullName>
    </recommendedName>
</protein>
<dbReference type="PROSITE" id="PS50004">
    <property type="entry name" value="C2"/>
    <property type="match status" value="1"/>
</dbReference>
<dbReference type="OrthoDB" id="1928946at2759"/>
<dbReference type="SUPFAM" id="SSF49562">
    <property type="entry name" value="C2 domain (Calcium/lipid-binding domain, CaLB)"/>
    <property type="match status" value="1"/>
</dbReference>
<dbReference type="Gene3D" id="2.60.40.150">
    <property type="entry name" value="C2 domain"/>
    <property type="match status" value="1"/>
</dbReference>
<sequence length="297" mass="32935">MRHGDRGGGAKEDTLRRRSRRQYPGEEVLCFPPPPPNSPFHLLEVTIISAQDLQPACCRTKAYAEAWVDPEHKLRTGVDSAGRTNPTWNDKFVFRVDAAFLRSDTAGVTVEIRRARSLLRVGPHPVLGTARLIVSTLDPRPETQFVALQVRRPASLRPQGILNMGVALVDGYMRGVPLYADMGSAQTSAFALRDLASRTPSLQRQPSTVGGVAAERGFSGEMDKSGEVGRWVLDKEREALQLKLEKWRTELSPAVADPHHKSSEKKTLEKKREEREGSWLACFSSGGRYGGYGEMDQ</sequence>